<dbReference type="VEuPathDB" id="FungiDB:YALI0_A15598g"/>
<reference evidence="1 2" key="1">
    <citation type="submission" date="2018-07" db="EMBL/GenBank/DDBJ databases">
        <title>Draft Genome Assemblies for Five Robust Yarrowia lipolytica Strains Exhibiting High Lipid Production and Pentose Sugar Utilization and Sugar Alcohol Secretion from Undetoxified Lignocellulosic Biomass Hydrolysates.</title>
        <authorList>
            <consortium name="DOE Joint Genome Institute"/>
            <person name="Walker C."/>
            <person name="Ryu S."/>
            <person name="Na H."/>
            <person name="Zane M."/>
            <person name="LaButti K."/>
            <person name="Lipzen A."/>
            <person name="Haridas S."/>
            <person name="Barry K."/>
            <person name="Grigoriev I.V."/>
            <person name="Quarterman J."/>
            <person name="Slininger P."/>
            <person name="Dien B."/>
            <person name="Trinh C.T."/>
        </authorList>
    </citation>
    <scope>NUCLEOTIDE SEQUENCE [LARGE SCALE GENOMIC DNA]</scope>
    <source>
        <strain evidence="1 2">YB392</strain>
    </source>
</reference>
<gene>
    <name evidence="1" type="ORF">B0I71DRAFT_149346</name>
</gene>
<organism evidence="1 2">
    <name type="scientific">Yarrowia lipolytica</name>
    <name type="common">Candida lipolytica</name>
    <dbReference type="NCBI Taxonomy" id="4952"/>
    <lineage>
        <taxon>Eukaryota</taxon>
        <taxon>Fungi</taxon>
        <taxon>Dikarya</taxon>
        <taxon>Ascomycota</taxon>
        <taxon>Saccharomycotina</taxon>
        <taxon>Dipodascomycetes</taxon>
        <taxon>Dipodascales</taxon>
        <taxon>Dipodascales incertae sedis</taxon>
        <taxon>Yarrowia</taxon>
    </lineage>
</organism>
<dbReference type="AlphaFoldDB" id="A0A371BYE2"/>
<dbReference type="Proteomes" id="UP000256601">
    <property type="component" value="Unassembled WGS sequence"/>
</dbReference>
<proteinExistence type="predicted"/>
<name>A0A371BYE2_YARLL</name>
<accession>A0A371BYE2</accession>
<evidence type="ECO:0000313" key="1">
    <source>
        <dbReference type="EMBL" id="RDW23086.1"/>
    </source>
</evidence>
<evidence type="ECO:0000313" key="2">
    <source>
        <dbReference type="Proteomes" id="UP000256601"/>
    </source>
</evidence>
<protein>
    <submittedName>
        <fullName evidence="1">Uncharacterized protein</fullName>
    </submittedName>
</protein>
<sequence>MNHSQYDNLNWATVRGRNDGVLNRFVALHGIVGALWVNCSPERLFWPSKSCNTSRRPPK</sequence>
<dbReference type="EMBL" id="KZ859114">
    <property type="protein sequence ID" value="RDW23086.1"/>
    <property type="molecule type" value="Genomic_DNA"/>
</dbReference>